<dbReference type="HOGENOM" id="CLU_062218_0_0_10"/>
<reference evidence="3 4" key="1">
    <citation type="submission" date="2013-08" db="EMBL/GenBank/DDBJ databases">
        <authorList>
            <person name="Weinstock G."/>
            <person name="Sodergren E."/>
            <person name="Wylie T."/>
            <person name="Fulton L."/>
            <person name="Fulton R."/>
            <person name="Fronick C."/>
            <person name="O'Laughlin M."/>
            <person name="Godfrey J."/>
            <person name="Miner T."/>
            <person name="Herter B."/>
            <person name="Appelbaum E."/>
            <person name="Cordes M."/>
            <person name="Lek S."/>
            <person name="Wollam A."/>
            <person name="Pepin K.H."/>
            <person name="Palsikar V.B."/>
            <person name="Mitreva M."/>
            <person name="Wilson R.K."/>
        </authorList>
    </citation>
    <scope>NUCLEOTIDE SEQUENCE [LARGE SCALE GENOMIC DNA]</scope>
    <source>
        <strain evidence="3 4">ATCC 15930</strain>
    </source>
</reference>
<organism evidence="3 4">
    <name type="scientific">Hoylesella loescheii DSM 19665 = JCM 12249 = ATCC 15930</name>
    <dbReference type="NCBI Taxonomy" id="1122985"/>
    <lineage>
        <taxon>Bacteria</taxon>
        <taxon>Pseudomonadati</taxon>
        <taxon>Bacteroidota</taxon>
        <taxon>Bacteroidia</taxon>
        <taxon>Bacteroidales</taxon>
        <taxon>Prevotellaceae</taxon>
        <taxon>Hoylesella</taxon>
    </lineage>
</organism>
<evidence type="ECO:0000256" key="1">
    <source>
        <dbReference type="SAM" id="Phobius"/>
    </source>
</evidence>
<dbReference type="AlphaFoldDB" id="A0A069QJ97"/>
<feature type="transmembrane region" description="Helical" evidence="1">
    <location>
        <begin position="50"/>
        <end position="70"/>
    </location>
</feature>
<gene>
    <name evidence="3" type="ORF">HMPREF1991_00990</name>
</gene>
<dbReference type="Pfam" id="PF14378">
    <property type="entry name" value="PAP2_3"/>
    <property type="match status" value="1"/>
</dbReference>
<proteinExistence type="predicted"/>
<feature type="transmembrane region" description="Helical" evidence="1">
    <location>
        <begin position="271"/>
        <end position="291"/>
    </location>
</feature>
<accession>A0A069QJ97</accession>
<comment type="caution">
    <text evidence="3">The sequence shown here is derived from an EMBL/GenBank/DDBJ whole genome shotgun (WGS) entry which is preliminary data.</text>
</comment>
<dbReference type="InterPro" id="IPR036938">
    <property type="entry name" value="PAP2/HPO_sf"/>
</dbReference>
<dbReference type="eggNOG" id="COG0671">
    <property type="taxonomic scope" value="Bacteria"/>
</dbReference>
<keyword evidence="1" id="KW-0812">Transmembrane</keyword>
<feature type="domain" description="Inositolphosphotransferase Aur1/Ipt1" evidence="2">
    <location>
        <begin position="130"/>
        <end position="306"/>
    </location>
</feature>
<evidence type="ECO:0000313" key="3">
    <source>
        <dbReference type="EMBL" id="KDR52900.1"/>
    </source>
</evidence>
<feature type="transmembrane region" description="Helical" evidence="1">
    <location>
        <begin position="169"/>
        <end position="188"/>
    </location>
</feature>
<name>A0A069QJ97_HOYLO</name>
<keyword evidence="4" id="KW-1185">Reference proteome</keyword>
<dbReference type="SUPFAM" id="SSF48317">
    <property type="entry name" value="Acid phosphatase/Vanadium-dependent haloperoxidase"/>
    <property type="match status" value="1"/>
</dbReference>
<dbReference type="Proteomes" id="UP000027442">
    <property type="component" value="Unassembled WGS sequence"/>
</dbReference>
<sequence>MNFIKTLFAIEKSPRKGLMALEWVVLAYMTLTLLMVFFTYTKLANPEAMIWGRVRIGVITVALWVVYRLVPCRFTKLTRVVAQLYLLSWWYPDTYELNRILPNLDHVFAQAEQSVFGFQPALVFCDAMPSAWFSELMDMGYASYFPMILAVTLFYFFCRYTEFERASFVLIAAFFIYYVVFVALPVTGPQYYYPAVGMDKIAMGIFPNVGDYFNLHSERLTSPGYADGIFYQMVEHAHEAGERPTAAFPSSHVGISTIIMLLAWHTGNRRLLLCLLPFFVLMCFSTVYIMAHYAIDAFAGLASGALLYFVLMWVSRKWSA</sequence>
<dbReference type="GO" id="GO:0016020">
    <property type="term" value="C:membrane"/>
    <property type="evidence" value="ECO:0007669"/>
    <property type="project" value="UniProtKB-SubCell"/>
</dbReference>
<dbReference type="RefSeq" id="WP_025790083.1">
    <property type="nucleotide sequence ID" value="NZ_KB899212.1"/>
</dbReference>
<keyword evidence="1" id="KW-0472">Membrane</keyword>
<dbReference type="PATRIC" id="fig|1122985.7.peg.1026"/>
<feature type="transmembrane region" description="Helical" evidence="1">
    <location>
        <begin position="297"/>
        <end position="314"/>
    </location>
</feature>
<dbReference type="Gene3D" id="1.20.144.10">
    <property type="entry name" value="Phosphatidic acid phosphatase type 2/haloperoxidase"/>
    <property type="match status" value="1"/>
</dbReference>
<evidence type="ECO:0000313" key="4">
    <source>
        <dbReference type="Proteomes" id="UP000027442"/>
    </source>
</evidence>
<keyword evidence="1" id="KW-1133">Transmembrane helix</keyword>
<evidence type="ECO:0000259" key="2">
    <source>
        <dbReference type="Pfam" id="PF14378"/>
    </source>
</evidence>
<feature type="transmembrane region" description="Helical" evidence="1">
    <location>
        <begin position="20"/>
        <end position="38"/>
    </location>
</feature>
<dbReference type="InterPro" id="IPR026841">
    <property type="entry name" value="Aur1/Ipt1"/>
</dbReference>
<feature type="transmembrane region" description="Helical" evidence="1">
    <location>
        <begin position="139"/>
        <end position="157"/>
    </location>
</feature>
<protein>
    <submittedName>
        <fullName evidence="3">PAP2 family protein</fullName>
    </submittedName>
</protein>
<dbReference type="EMBL" id="JNGW01000037">
    <property type="protein sequence ID" value="KDR52900.1"/>
    <property type="molecule type" value="Genomic_DNA"/>
</dbReference>
<feature type="transmembrane region" description="Helical" evidence="1">
    <location>
        <begin position="246"/>
        <end position="264"/>
    </location>
</feature>